<evidence type="ECO:0000256" key="6">
    <source>
        <dbReference type="ARBA" id="ARBA00022984"/>
    </source>
</evidence>
<keyword evidence="12" id="KW-1185">Reference proteome</keyword>
<dbReference type="InterPro" id="IPR005490">
    <property type="entry name" value="LD_TPept_cat_dom"/>
</dbReference>
<dbReference type="GO" id="GO:0016740">
    <property type="term" value="F:transferase activity"/>
    <property type="evidence" value="ECO:0007669"/>
    <property type="project" value="UniProtKB-KW"/>
</dbReference>
<dbReference type="AlphaFoldDB" id="A0A942UNX3"/>
<feature type="active site" description="Proton donor/acceptor" evidence="9">
    <location>
        <position position="111"/>
    </location>
</feature>
<dbReference type="GO" id="GO:0008360">
    <property type="term" value="P:regulation of cell shape"/>
    <property type="evidence" value="ECO:0007669"/>
    <property type="project" value="UniProtKB-UniRule"/>
</dbReference>
<evidence type="ECO:0000256" key="1">
    <source>
        <dbReference type="ARBA" id="ARBA00004752"/>
    </source>
</evidence>
<gene>
    <name evidence="11" type="ORF">KHA91_06230</name>
</gene>
<dbReference type="GO" id="GO:0071555">
    <property type="term" value="P:cell wall organization"/>
    <property type="evidence" value="ECO:0007669"/>
    <property type="project" value="UniProtKB-UniRule"/>
</dbReference>
<keyword evidence="4" id="KW-0378">Hydrolase</keyword>
<dbReference type="RefSeq" id="WP_213097309.1">
    <property type="nucleotide sequence ID" value="NZ_JAGYPH010000001.1"/>
</dbReference>
<dbReference type="CDD" id="cd16913">
    <property type="entry name" value="YkuD_like"/>
    <property type="match status" value="1"/>
</dbReference>
<evidence type="ECO:0000256" key="4">
    <source>
        <dbReference type="ARBA" id="ARBA00022801"/>
    </source>
</evidence>
<accession>A0A942UNX3</accession>
<comment type="pathway">
    <text evidence="8">Glycan biosynthesis.</text>
</comment>
<dbReference type="Gene3D" id="2.40.440.10">
    <property type="entry name" value="L,D-transpeptidase catalytic domain-like"/>
    <property type="match status" value="1"/>
</dbReference>
<sequence>MRLFLAIILLIGSPFWPFDASILPGDPLIIVNKRINELALIDNGKILMITKVATGKTNDLTPEGVFTITVKAIDPYYRKKNIPGGDPLNPLGSRWIGFDAKGTDGRIFGLHGTNAPSSIGKYLSNGCIRLQKDPLEILYNQVQNGTKIFVTNSTQSFEQLAKEMGAI</sequence>
<dbReference type="InterPro" id="IPR050979">
    <property type="entry name" value="LD-transpeptidase"/>
</dbReference>
<evidence type="ECO:0000313" key="12">
    <source>
        <dbReference type="Proteomes" id="UP000676456"/>
    </source>
</evidence>
<evidence type="ECO:0000256" key="3">
    <source>
        <dbReference type="ARBA" id="ARBA00022679"/>
    </source>
</evidence>
<dbReference type="InterPro" id="IPR038063">
    <property type="entry name" value="Transpep_catalytic_dom"/>
</dbReference>
<dbReference type="EMBL" id="JAGYPN010000001">
    <property type="protein sequence ID" value="MBS4222356.1"/>
    <property type="molecule type" value="Genomic_DNA"/>
</dbReference>
<dbReference type="Proteomes" id="UP000676456">
    <property type="component" value="Unassembled WGS sequence"/>
</dbReference>
<comment type="pathway">
    <text evidence="1 9">Cell wall biogenesis; peptidoglycan biosynthesis.</text>
</comment>
<dbReference type="PANTHER" id="PTHR30582:SF4">
    <property type="entry name" value="L,D-TRANSPEPTIDASE YQJB-RELATED"/>
    <property type="match status" value="1"/>
</dbReference>
<evidence type="ECO:0000259" key="10">
    <source>
        <dbReference type="PROSITE" id="PS52029"/>
    </source>
</evidence>
<dbReference type="FunFam" id="2.40.440.10:FF:000003">
    <property type="entry name" value="L,D-transpeptidase YciB"/>
    <property type="match status" value="1"/>
</dbReference>
<evidence type="ECO:0000313" key="11">
    <source>
        <dbReference type="EMBL" id="MBS4222356.1"/>
    </source>
</evidence>
<dbReference type="GO" id="GO:0071972">
    <property type="term" value="F:peptidoglycan L,D-transpeptidase activity"/>
    <property type="evidence" value="ECO:0007669"/>
    <property type="project" value="TreeGrafter"/>
</dbReference>
<reference evidence="11 12" key="1">
    <citation type="submission" date="2021-05" db="EMBL/GenBank/DDBJ databases">
        <title>Novel Bacillus species.</title>
        <authorList>
            <person name="Liu G."/>
        </authorList>
    </citation>
    <scope>NUCLEOTIDE SEQUENCE [LARGE SCALE GENOMIC DNA]</scope>
    <source>
        <strain evidence="11 12">FJAT-49682</strain>
    </source>
</reference>
<evidence type="ECO:0000256" key="9">
    <source>
        <dbReference type="PROSITE-ProRule" id="PRU01373"/>
    </source>
</evidence>
<proteinExistence type="inferred from homology"/>
<name>A0A942UNX3_9BACI</name>
<keyword evidence="5 9" id="KW-0133">Cell shape</keyword>
<organism evidence="11 12">
    <name type="scientific">Lederbergia citrea</name>
    <dbReference type="NCBI Taxonomy" id="2833581"/>
    <lineage>
        <taxon>Bacteria</taxon>
        <taxon>Bacillati</taxon>
        <taxon>Bacillota</taxon>
        <taxon>Bacilli</taxon>
        <taxon>Bacillales</taxon>
        <taxon>Bacillaceae</taxon>
        <taxon>Lederbergia</taxon>
    </lineage>
</organism>
<keyword evidence="6 9" id="KW-0573">Peptidoglycan synthesis</keyword>
<protein>
    <submittedName>
        <fullName evidence="11">L,D-transpeptidase</fullName>
    </submittedName>
</protein>
<dbReference type="SUPFAM" id="SSF141523">
    <property type="entry name" value="L,D-transpeptidase catalytic domain-like"/>
    <property type="match status" value="1"/>
</dbReference>
<dbReference type="GO" id="GO:0005576">
    <property type="term" value="C:extracellular region"/>
    <property type="evidence" value="ECO:0007669"/>
    <property type="project" value="TreeGrafter"/>
</dbReference>
<dbReference type="PANTHER" id="PTHR30582">
    <property type="entry name" value="L,D-TRANSPEPTIDASE"/>
    <property type="match status" value="1"/>
</dbReference>
<evidence type="ECO:0000256" key="7">
    <source>
        <dbReference type="ARBA" id="ARBA00023316"/>
    </source>
</evidence>
<keyword evidence="3" id="KW-0808">Transferase</keyword>
<evidence type="ECO:0000256" key="8">
    <source>
        <dbReference type="ARBA" id="ARBA00060592"/>
    </source>
</evidence>
<dbReference type="PROSITE" id="PS52029">
    <property type="entry name" value="LD_TPASE"/>
    <property type="match status" value="1"/>
</dbReference>
<keyword evidence="7 9" id="KW-0961">Cell wall biogenesis/degradation</keyword>
<dbReference type="GO" id="GO:0018104">
    <property type="term" value="P:peptidoglycan-protein cross-linking"/>
    <property type="evidence" value="ECO:0007669"/>
    <property type="project" value="TreeGrafter"/>
</dbReference>
<feature type="active site" description="Nucleophile" evidence="9">
    <location>
        <position position="127"/>
    </location>
</feature>
<evidence type="ECO:0000256" key="2">
    <source>
        <dbReference type="ARBA" id="ARBA00005992"/>
    </source>
</evidence>
<dbReference type="Pfam" id="PF03734">
    <property type="entry name" value="YkuD"/>
    <property type="match status" value="1"/>
</dbReference>
<evidence type="ECO:0000256" key="5">
    <source>
        <dbReference type="ARBA" id="ARBA00022960"/>
    </source>
</evidence>
<comment type="caution">
    <text evidence="11">The sequence shown here is derived from an EMBL/GenBank/DDBJ whole genome shotgun (WGS) entry which is preliminary data.</text>
</comment>
<comment type="similarity">
    <text evidence="2">Belongs to the YkuD family.</text>
</comment>
<feature type="domain" description="L,D-TPase catalytic" evidence="10">
    <location>
        <begin position="27"/>
        <end position="151"/>
    </location>
</feature>